<dbReference type="InterPro" id="IPR000600">
    <property type="entry name" value="ROK"/>
</dbReference>
<evidence type="ECO:0000256" key="1">
    <source>
        <dbReference type="SAM" id="MobiDB-lite"/>
    </source>
</evidence>
<proteinExistence type="predicted"/>
<comment type="caution">
    <text evidence="2">The sequence shown here is derived from an EMBL/GenBank/DDBJ whole genome shotgun (WGS) entry which is preliminary data.</text>
</comment>
<organism evidence="2 3">
    <name type="scientific">Deinococcus seoulensis</name>
    <dbReference type="NCBI Taxonomy" id="1837379"/>
    <lineage>
        <taxon>Bacteria</taxon>
        <taxon>Thermotogati</taxon>
        <taxon>Deinococcota</taxon>
        <taxon>Deinococci</taxon>
        <taxon>Deinococcales</taxon>
        <taxon>Deinococcaceae</taxon>
        <taxon>Deinococcus</taxon>
    </lineage>
</organism>
<evidence type="ECO:0000313" key="2">
    <source>
        <dbReference type="EMBL" id="GGR65361.1"/>
    </source>
</evidence>
<dbReference type="SUPFAM" id="SSF53067">
    <property type="entry name" value="Actin-like ATPase domain"/>
    <property type="match status" value="1"/>
</dbReference>
<dbReference type="NCBIfam" id="NF045942">
    <property type="entry name" value="PolPhglucPhase"/>
    <property type="match status" value="1"/>
</dbReference>
<dbReference type="CDD" id="cd24058">
    <property type="entry name" value="ASKHA_NBD_ROK_PPGK"/>
    <property type="match status" value="1"/>
</dbReference>
<dbReference type="Proteomes" id="UP000634308">
    <property type="component" value="Unassembled WGS sequence"/>
</dbReference>
<evidence type="ECO:0000313" key="3">
    <source>
        <dbReference type="Proteomes" id="UP000634308"/>
    </source>
</evidence>
<dbReference type="Gene3D" id="3.30.420.40">
    <property type="match status" value="2"/>
</dbReference>
<accession>A0ABQ2RX42</accession>
<sequence length="286" mass="30199">MSVILGIDIGGSGIKGAPVDTRTGKLAGERWRIPTPEGAAPDDVKKVVAELVVHFGLPGAVGVTFPGIVQRGRTLSAANVHPDWVGLDADALFSEATGHEVHLINDADAAGLAEARFGAGQGVQGTVMVLTFGTGIGSALIHNGVLIPNTELGHLWLRDKHAESWASDRARELDDLNWKQWSKRASTYLQHLELLFSPDLFIIGGGVSKKADKWQDHLNVERSRVVPATLLNEAGIIGAAMMAARHAEPAAGTPASPAPAPEGQPTPRQTSTRKTSARKAPARKKA</sequence>
<dbReference type="RefSeq" id="WP_189065761.1">
    <property type="nucleotide sequence ID" value="NZ_BMQM01000022.1"/>
</dbReference>
<dbReference type="Pfam" id="PF00480">
    <property type="entry name" value="ROK"/>
    <property type="match status" value="1"/>
</dbReference>
<dbReference type="PANTHER" id="PTHR18964">
    <property type="entry name" value="ROK (REPRESSOR, ORF, KINASE) FAMILY"/>
    <property type="match status" value="1"/>
</dbReference>
<name>A0ABQ2RX42_9DEIO</name>
<dbReference type="PANTHER" id="PTHR18964:SF146">
    <property type="entry name" value="POLYPHOSPHATE GLUCOKINASE"/>
    <property type="match status" value="1"/>
</dbReference>
<reference evidence="3" key="1">
    <citation type="journal article" date="2019" name="Int. J. Syst. Evol. Microbiol.">
        <title>The Global Catalogue of Microorganisms (GCM) 10K type strain sequencing project: providing services to taxonomists for standard genome sequencing and annotation.</title>
        <authorList>
            <consortium name="The Broad Institute Genomics Platform"/>
            <consortium name="The Broad Institute Genome Sequencing Center for Infectious Disease"/>
            <person name="Wu L."/>
            <person name="Ma J."/>
        </authorList>
    </citation>
    <scope>NUCLEOTIDE SEQUENCE [LARGE SCALE GENOMIC DNA]</scope>
    <source>
        <strain evidence="3">JCM 31404</strain>
    </source>
</reference>
<keyword evidence="3" id="KW-1185">Reference proteome</keyword>
<feature type="region of interest" description="Disordered" evidence="1">
    <location>
        <begin position="246"/>
        <end position="286"/>
    </location>
</feature>
<feature type="compositionally biased region" description="Low complexity" evidence="1">
    <location>
        <begin position="246"/>
        <end position="255"/>
    </location>
</feature>
<dbReference type="EMBL" id="BMQM01000022">
    <property type="protein sequence ID" value="GGR65361.1"/>
    <property type="molecule type" value="Genomic_DNA"/>
</dbReference>
<feature type="compositionally biased region" description="Basic residues" evidence="1">
    <location>
        <begin position="275"/>
        <end position="286"/>
    </location>
</feature>
<gene>
    <name evidence="2" type="ORF">GCM10008959_29460</name>
</gene>
<protein>
    <submittedName>
        <fullName evidence="2">Polyphosphate glucokinase</fullName>
    </submittedName>
</protein>
<dbReference type="InterPro" id="IPR043129">
    <property type="entry name" value="ATPase_NBD"/>
</dbReference>